<dbReference type="AlphaFoldDB" id="A0A165J174"/>
<protein>
    <submittedName>
        <fullName evidence="1">Uncharacterized protein</fullName>
    </submittedName>
</protein>
<gene>
    <name evidence="1" type="ORF">EXIGLDRAFT_737321</name>
</gene>
<accession>A0A165J174</accession>
<dbReference type="EMBL" id="KV425977">
    <property type="protein sequence ID" value="KZV94176.1"/>
    <property type="molecule type" value="Genomic_DNA"/>
</dbReference>
<keyword evidence="2" id="KW-1185">Reference proteome</keyword>
<organism evidence="1 2">
    <name type="scientific">Exidia glandulosa HHB12029</name>
    <dbReference type="NCBI Taxonomy" id="1314781"/>
    <lineage>
        <taxon>Eukaryota</taxon>
        <taxon>Fungi</taxon>
        <taxon>Dikarya</taxon>
        <taxon>Basidiomycota</taxon>
        <taxon>Agaricomycotina</taxon>
        <taxon>Agaricomycetes</taxon>
        <taxon>Auriculariales</taxon>
        <taxon>Exidiaceae</taxon>
        <taxon>Exidia</taxon>
    </lineage>
</organism>
<dbReference type="Proteomes" id="UP000077266">
    <property type="component" value="Unassembled WGS sequence"/>
</dbReference>
<proteinExistence type="predicted"/>
<sequence>MSFDEISRDAVADGVARLHYLWANISCLEYRAIFIDNVPLASIPQLAFTGAPDFDAVYDLLAPLRSPFVLNVTRADARQLMIVVEDVHTGHTRSFVQSITDYAGDPSTNALANPLLENEEFHAQLMGLVLSASLWITMTPYLTAYRAVELLYLELDSISSLDPTRTHPFPTSNFVFAGLRTLGLFTDDPFIYVSGTELVDFVDRIAPSCTRLELLRVLLADSRECLDRRFDVVVQEY</sequence>
<reference evidence="1 2" key="1">
    <citation type="journal article" date="2016" name="Mol. Biol. Evol.">
        <title>Comparative Genomics of Early-Diverging Mushroom-Forming Fungi Provides Insights into the Origins of Lignocellulose Decay Capabilities.</title>
        <authorList>
            <person name="Nagy L.G."/>
            <person name="Riley R."/>
            <person name="Tritt A."/>
            <person name="Adam C."/>
            <person name="Daum C."/>
            <person name="Floudas D."/>
            <person name="Sun H."/>
            <person name="Yadav J.S."/>
            <person name="Pangilinan J."/>
            <person name="Larsson K.H."/>
            <person name="Matsuura K."/>
            <person name="Barry K."/>
            <person name="Labutti K."/>
            <person name="Kuo R."/>
            <person name="Ohm R.A."/>
            <person name="Bhattacharya S.S."/>
            <person name="Shirouzu T."/>
            <person name="Yoshinaga Y."/>
            <person name="Martin F.M."/>
            <person name="Grigoriev I.V."/>
            <person name="Hibbett D.S."/>
        </authorList>
    </citation>
    <scope>NUCLEOTIDE SEQUENCE [LARGE SCALE GENOMIC DNA]</scope>
    <source>
        <strain evidence="1 2">HHB12029</strain>
    </source>
</reference>
<evidence type="ECO:0000313" key="2">
    <source>
        <dbReference type="Proteomes" id="UP000077266"/>
    </source>
</evidence>
<name>A0A165J174_EXIGL</name>
<evidence type="ECO:0000313" key="1">
    <source>
        <dbReference type="EMBL" id="KZV94176.1"/>
    </source>
</evidence>
<dbReference type="InParanoid" id="A0A165J174"/>